<protein>
    <submittedName>
        <fullName evidence="2">Uncharacterized protein</fullName>
    </submittedName>
</protein>
<keyword evidence="1" id="KW-0472">Membrane</keyword>
<name>A0A6I2MLC2_9FLAO</name>
<gene>
    <name evidence="2" type="ORF">GJ691_02020</name>
</gene>
<dbReference type="RefSeq" id="WP_154363230.1">
    <property type="nucleotide sequence ID" value="NZ_WKJH01000001.1"/>
</dbReference>
<organism evidence="2 3">
    <name type="scientific">Maribacter luteus</name>
    <dbReference type="NCBI Taxonomy" id="2594478"/>
    <lineage>
        <taxon>Bacteria</taxon>
        <taxon>Pseudomonadati</taxon>
        <taxon>Bacteroidota</taxon>
        <taxon>Flavobacteriia</taxon>
        <taxon>Flavobacteriales</taxon>
        <taxon>Flavobacteriaceae</taxon>
        <taxon>Maribacter</taxon>
    </lineage>
</organism>
<dbReference type="EMBL" id="WKJH01000001">
    <property type="protein sequence ID" value="MRX62934.1"/>
    <property type="molecule type" value="Genomic_DNA"/>
</dbReference>
<keyword evidence="3" id="KW-1185">Reference proteome</keyword>
<dbReference type="AlphaFoldDB" id="A0A6I2MLC2"/>
<evidence type="ECO:0000313" key="3">
    <source>
        <dbReference type="Proteomes" id="UP000443153"/>
    </source>
</evidence>
<dbReference type="Proteomes" id="UP000443153">
    <property type="component" value="Unassembled WGS sequence"/>
</dbReference>
<feature type="transmembrane region" description="Helical" evidence="1">
    <location>
        <begin position="119"/>
        <end position="142"/>
    </location>
</feature>
<evidence type="ECO:0000256" key="1">
    <source>
        <dbReference type="SAM" id="Phobius"/>
    </source>
</evidence>
<proteinExistence type="predicted"/>
<comment type="caution">
    <text evidence="2">The sequence shown here is derived from an EMBL/GenBank/DDBJ whole genome shotgun (WGS) entry which is preliminary data.</text>
</comment>
<keyword evidence="1" id="KW-0812">Transmembrane</keyword>
<evidence type="ECO:0000313" key="2">
    <source>
        <dbReference type="EMBL" id="MRX62934.1"/>
    </source>
</evidence>
<keyword evidence="1" id="KW-1133">Transmembrane helix</keyword>
<sequence length="303" mass="36779">MVSFWWSPRWAFLSGAFMLLLLLITQLQREFLSDFQVSNGKLAKHEIQVYRGMEDERVLYLWLNDTLSKPYFSKFKQPQRKINRNISFIKKYGVTIWHNDKREIKQLKSNKTIIVDYDWFWWPSLLFYLAPSWLHFGIFLIVKKESININSYTDMWNYTMGNHDIILISSRKKYRSGGLLPFLLFSPMFRSTKNRKSIFDSLIISWRQFFNICNVHAMNPEVRRWMNQQTKGKEFIDGFDFYRNLIKTELPSYKLVETTESIFKFISLRIDSGREHYEDFGKLFRQEFPNEYYKMLEQLNKLR</sequence>
<accession>A0A6I2MLC2</accession>
<reference evidence="2 3" key="1">
    <citation type="submission" date="2019-11" db="EMBL/GenBank/DDBJ databases">
        <title>Maribacter lutea sp. nov., a marine bacterium isolated from intertidal sand.</title>
        <authorList>
            <person name="Liu A."/>
        </authorList>
    </citation>
    <scope>NUCLEOTIDE SEQUENCE [LARGE SCALE GENOMIC DNA]</scope>
    <source>
        <strain evidence="2 3">RZ05</strain>
    </source>
</reference>
<dbReference type="OrthoDB" id="1409771at2"/>